<dbReference type="GO" id="GO:0006355">
    <property type="term" value="P:regulation of DNA-templated transcription"/>
    <property type="evidence" value="ECO:0007669"/>
    <property type="project" value="InterPro"/>
</dbReference>
<keyword evidence="2" id="KW-0597">Phosphoprotein</keyword>
<keyword evidence="1 3" id="KW-0238">DNA-binding</keyword>
<dbReference type="OrthoDB" id="9812490at2"/>
<evidence type="ECO:0000313" key="6">
    <source>
        <dbReference type="EMBL" id="RFA07612.1"/>
    </source>
</evidence>
<evidence type="ECO:0000313" key="7">
    <source>
        <dbReference type="Proteomes" id="UP000256709"/>
    </source>
</evidence>
<feature type="domain" description="Response regulatory" evidence="4">
    <location>
        <begin position="2"/>
        <end position="116"/>
    </location>
</feature>
<evidence type="ECO:0000259" key="4">
    <source>
        <dbReference type="PROSITE" id="PS50110"/>
    </source>
</evidence>
<dbReference type="Gene3D" id="6.10.250.690">
    <property type="match status" value="1"/>
</dbReference>
<dbReference type="SMART" id="SM00862">
    <property type="entry name" value="Trans_reg_C"/>
    <property type="match status" value="1"/>
</dbReference>
<proteinExistence type="predicted"/>
<protein>
    <submittedName>
        <fullName evidence="6">DNA-binding response regulator</fullName>
    </submittedName>
</protein>
<dbReference type="SUPFAM" id="SSF52172">
    <property type="entry name" value="CheY-like"/>
    <property type="match status" value="1"/>
</dbReference>
<feature type="domain" description="OmpR/PhoB-type" evidence="5">
    <location>
        <begin position="124"/>
        <end position="218"/>
    </location>
</feature>
<dbReference type="InterPro" id="IPR036388">
    <property type="entry name" value="WH-like_DNA-bd_sf"/>
</dbReference>
<evidence type="ECO:0000256" key="3">
    <source>
        <dbReference type="PROSITE-ProRule" id="PRU01091"/>
    </source>
</evidence>
<gene>
    <name evidence="6" type="ORF">B7R21_15650</name>
</gene>
<dbReference type="EMBL" id="NBXA01000026">
    <property type="protein sequence ID" value="RFA07612.1"/>
    <property type="molecule type" value="Genomic_DNA"/>
</dbReference>
<dbReference type="InterPro" id="IPR011006">
    <property type="entry name" value="CheY-like_superfamily"/>
</dbReference>
<sequence>MRILLLEDDAVMRSHVSAALRSRGHAVDETDSLVGADERTFITEYSAAVFDRFVTDGDSVDLVKTMRSRGDHTPVIFLTAAGDVDDRIDGLDSGGDDYLTKPFALGELLARVRAIARRPVSAEAPLIEYQDLRVDTVSFWAERGGRALNLTAKEFAILAFLTRRAGDVVSRSDLIEHCWDEFADPRSNIVDVRVGLLRQKLGDPPILHTVRGVGYTIR</sequence>
<dbReference type="GO" id="GO:0000976">
    <property type="term" value="F:transcription cis-regulatory region binding"/>
    <property type="evidence" value="ECO:0007669"/>
    <property type="project" value="TreeGrafter"/>
</dbReference>
<evidence type="ECO:0000256" key="2">
    <source>
        <dbReference type="PROSITE-ProRule" id="PRU00169"/>
    </source>
</evidence>
<evidence type="ECO:0000259" key="5">
    <source>
        <dbReference type="PROSITE" id="PS51755"/>
    </source>
</evidence>
<dbReference type="Gene3D" id="3.40.50.2300">
    <property type="match status" value="1"/>
</dbReference>
<dbReference type="Proteomes" id="UP000256709">
    <property type="component" value="Unassembled WGS sequence"/>
</dbReference>
<dbReference type="GO" id="GO:0005829">
    <property type="term" value="C:cytosol"/>
    <property type="evidence" value="ECO:0007669"/>
    <property type="project" value="TreeGrafter"/>
</dbReference>
<feature type="modified residue" description="4-aspartylphosphate" evidence="2">
    <location>
        <position position="51"/>
    </location>
</feature>
<dbReference type="CDD" id="cd00383">
    <property type="entry name" value="trans_reg_C"/>
    <property type="match status" value="1"/>
</dbReference>
<dbReference type="RefSeq" id="WP_116284151.1">
    <property type="nucleotide sequence ID" value="NZ_NBXA01000026.1"/>
</dbReference>
<dbReference type="Pfam" id="PF00072">
    <property type="entry name" value="Response_reg"/>
    <property type="match status" value="1"/>
</dbReference>
<comment type="caution">
    <text evidence="6">The sequence shown here is derived from an EMBL/GenBank/DDBJ whole genome shotgun (WGS) entry which is preliminary data.</text>
</comment>
<dbReference type="AlphaFoldDB" id="A0A3E0VCJ5"/>
<dbReference type="InterPro" id="IPR001867">
    <property type="entry name" value="OmpR/PhoB-type_DNA-bd"/>
</dbReference>
<dbReference type="PROSITE" id="PS50110">
    <property type="entry name" value="RESPONSE_REGULATORY"/>
    <property type="match status" value="1"/>
</dbReference>
<dbReference type="PANTHER" id="PTHR48111">
    <property type="entry name" value="REGULATOR OF RPOS"/>
    <property type="match status" value="1"/>
</dbReference>
<reference evidence="6 7" key="1">
    <citation type="submission" date="2017-04" db="EMBL/GenBank/DDBJ databases">
        <title>Comparative genome analysis of Subtercola boreus.</title>
        <authorList>
            <person name="Cho Y.-J."/>
            <person name="Cho A."/>
            <person name="Kim O.-S."/>
            <person name="Lee J.-I."/>
        </authorList>
    </citation>
    <scope>NUCLEOTIDE SEQUENCE [LARGE SCALE GENOMIC DNA]</scope>
    <source>
        <strain evidence="6 7">P27444</strain>
    </source>
</reference>
<dbReference type="PANTHER" id="PTHR48111:SF36">
    <property type="entry name" value="TRANSCRIPTIONAL REGULATORY PROTEIN CUTR"/>
    <property type="match status" value="1"/>
</dbReference>
<feature type="DNA-binding region" description="OmpR/PhoB-type" evidence="3">
    <location>
        <begin position="124"/>
        <end position="218"/>
    </location>
</feature>
<dbReference type="PROSITE" id="PS51755">
    <property type="entry name" value="OMPR_PHOB"/>
    <property type="match status" value="1"/>
</dbReference>
<accession>A0A3E0VCJ5</accession>
<organism evidence="6 7">
    <name type="scientific">Subtercola boreus</name>
    <dbReference type="NCBI Taxonomy" id="120213"/>
    <lineage>
        <taxon>Bacteria</taxon>
        <taxon>Bacillati</taxon>
        <taxon>Actinomycetota</taxon>
        <taxon>Actinomycetes</taxon>
        <taxon>Micrococcales</taxon>
        <taxon>Microbacteriaceae</taxon>
        <taxon>Subtercola</taxon>
    </lineage>
</organism>
<evidence type="ECO:0000256" key="1">
    <source>
        <dbReference type="ARBA" id="ARBA00023125"/>
    </source>
</evidence>
<dbReference type="InterPro" id="IPR001789">
    <property type="entry name" value="Sig_transdc_resp-reg_receiver"/>
</dbReference>
<dbReference type="Pfam" id="PF00486">
    <property type="entry name" value="Trans_reg_C"/>
    <property type="match status" value="1"/>
</dbReference>
<name>A0A3E0VCJ5_9MICO</name>
<dbReference type="GO" id="GO:0000156">
    <property type="term" value="F:phosphorelay response regulator activity"/>
    <property type="evidence" value="ECO:0007669"/>
    <property type="project" value="TreeGrafter"/>
</dbReference>
<dbReference type="GO" id="GO:0032993">
    <property type="term" value="C:protein-DNA complex"/>
    <property type="evidence" value="ECO:0007669"/>
    <property type="project" value="TreeGrafter"/>
</dbReference>
<dbReference type="InterPro" id="IPR039420">
    <property type="entry name" value="WalR-like"/>
</dbReference>
<dbReference type="Gene3D" id="1.10.10.10">
    <property type="entry name" value="Winged helix-like DNA-binding domain superfamily/Winged helix DNA-binding domain"/>
    <property type="match status" value="1"/>
</dbReference>
<dbReference type="SMART" id="SM00448">
    <property type="entry name" value="REC"/>
    <property type="match status" value="1"/>
</dbReference>